<dbReference type="OrthoDB" id="1216262at2759"/>
<accession>A0A9J6APH3</accession>
<sequence>MGVMIQVATFAVKYKGHPFNWSIPENKPLVCFWLPWASQLSPADLMELSLKEAFLLLTDDISLIIEDRTGLECSRSRIPLIAIHRRHSDGAADPKQTLEINKKSWTHQQWSN</sequence>
<proteinExistence type="predicted"/>
<protein>
    <submittedName>
        <fullName evidence="1">Uncharacterized protein</fullName>
    </submittedName>
</protein>
<name>A0A9J6APH3_SOLCO</name>
<keyword evidence="2" id="KW-1185">Reference proteome</keyword>
<evidence type="ECO:0000313" key="2">
    <source>
        <dbReference type="Proteomes" id="UP000824120"/>
    </source>
</evidence>
<gene>
    <name evidence="1" type="ORF">H5410_011451</name>
</gene>
<dbReference type="EMBL" id="JACXVP010000002">
    <property type="protein sequence ID" value="KAG5626233.1"/>
    <property type="molecule type" value="Genomic_DNA"/>
</dbReference>
<reference evidence="1 2" key="1">
    <citation type="submission" date="2020-09" db="EMBL/GenBank/DDBJ databases">
        <title>De no assembly of potato wild relative species, Solanum commersonii.</title>
        <authorList>
            <person name="Cho K."/>
        </authorList>
    </citation>
    <scope>NUCLEOTIDE SEQUENCE [LARGE SCALE GENOMIC DNA]</scope>
    <source>
        <strain evidence="1">LZ3.2</strain>
        <tissue evidence="1">Leaf</tissue>
    </source>
</reference>
<evidence type="ECO:0000313" key="1">
    <source>
        <dbReference type="EMBL" id="KAG5626233.1"/>
    </source>
</evidence>
<comment type="caution">
    <text evidence="1">The sequence shown here is derived from an EMBL/GenBank/DDBJ whole genome shotgun (WGS) entry which is preliminary data.</text>
</comment>
<dbReference type="Proteomes" id="UP000824120">
    <property type="component" value="Chromosome 2"/>
</dbReference>
<organism evidence="1 2">
    <name type="scientific">Solanum commersonii</name>
    <name type="common">Commerson's wild potato</name>
    <name type="synonym">Commerson's nightshade</name>
    <dbReference type="NCBI Taxonomy" id="4109"/>
    <lineage>
        <taxon>Eukaryota</taxon>
        <taxon>Viridiplantae</taxon>
        <taxon>Streptophyta</taxon>
        <taxon>Embryophyta</taxon>
        <taxon>Tracheophyta</taxon>
        <taxon>Spermatophyta</taxon>
        <taxon>Magnoliopsida</taxon>
        <taxon>eudicotyledons</taxon>
        <taxon>Gunneridae</taxon>
        <taxon>Pentapetalae</taxon>
        <taxon>asterids</taxon>
        <taxon>lamiids</taxon>
        <taxon>Solanales</taxon>
        <taxon>Solanaceae</taxon>
        <taxon>Solanoideae</taxon>
        <taxon>Solaneae</taxon>
        <taxon>Solanum</taxon>
    </lineage>
</organism>
<dbReference type="AlphaFoldDB" id="A0A9J6APH3"/>